<comment type="caution">
    <text evidence="2">The sequence shown here is derived from an EMBL/GenBank/DDBJ whole genome shotgun (WGS) entry which is preliminary data.</text>
</comment>
<dbReference type="EMBL" id="QAOH01000014">
    <property type="protein sequence ID" value="PTQ68554.1"/>
    <property type="molecule type" value="Genomic_DNA"/>
</dbReference>
<proteinExistence type="predicted"/>
<keyword evidence="3" id="KW-1185">Reference proteome</keyword>
<accession>A0A2T5HAH0</accession>
<dbReference type="InterPro" id="IPR011928">
    <property type="entry name" value="Phage_phiJL001_Gp84"/>
</dbReference>
<dbReference type="Pfam" id="PF09931">
    <property type="entry name" value="Phage_phiJL001_Gp84_N"/>
    <property type="match status" value="1"/>
</dbReference>
<dbReference type="NCBIfam" id="TIGR02218">
    <property type="entry name" value="phg_TIGR02218"/>
    <property type="match status" value="1"/>
</dbReference>
<evidence type="ECO:0000313" key="2">
    <source>
        <dbReference type="EMBL" id="PTQ68554.1"/>
    </source>
</evidence>
<dbReference type="OrthoDB" id="1633386at2"/>
<reference evidence="2 3" key="1">
    <citation type="submission" date="2018-04" db="EMBL/GenBank/DDBJ databases">
        <title>Genomic Encyclopedia of Archaeal and Bacterial Type Strains, Phase II (KMG-II): from individual species to whole genera.</title>
        <authorList>
            <person name="Goeker M."/>
        </authorList>
    </citation>
    <scope>NUCLEOTIDE SEQUENCE [LARGE SCALE GENOMIC DNA]</scope>
    <source>
        <strain evidence="2 3">DSM 100434</strain>
    </source>
</reference>
<dbReference type="Proteomes" id="UP000244077">
    <property type="component" value="Unassembled WGS sequence"/>
</dbReference>
<dbReference type="RefSeq" id="WP_107817498.1">
    <property type="nucleotide sequence ID" value="NZ_QAOH01000014.1"/>
</dbReference>
<feature type="domain" description="Bacteriophage phiJL001 Gp84 C-terminal" evidence="1">
    <location>
        <begin position="194"/>
        <end position="276"/>
    </location>
</feature>
<protein>
    <submittedName>
        <fullName evidence="2">Putative phage protein (TIGR02218 family)</fullName>
    </submittedName>
</protein>
<sequence length="299" mass="32298">MAFSGELQTHLASGVTTLCRAWALVRKDGTTFGFTDHDNDLSFEGVSFKADTGLTANALEQSTGLSVDNTEALGALSAASVTEEDIRAGRFDGAHVRSWLVNWVDVSERALLFQGTFGEITRVSGGFRAELRGLTEELNQPQGRVYQSGCSAVLGGKGCGFNTSQPGYFTEVTVESVEKGKIFAFADLTGFDDRWFERGRLTVLSGAAKGLVGIVKNDRLSADGRRVELWEELRAEITVGDTIRIEAGCDKRAATCRLKFDNFLNFQGFPHIPGDDWLATYPVRSGRNDGGSLMGSGSV</sequence>
<evidence type="ECO:0000259" key="1">
    <source>
        <dbReference type="Pfam" id="PF09356"/>
    </source>
</evidence>
<dbReference type="Pfam" id="PF09356">
    <property type="entry name" value="Phage_BR0599"/>
    <property type="match status" value="1"/>
</dbReference>
<dbReference type="AlphaFoldDB" id="A0A2T5HAH0"/>
<dbReference type="InterPro" id="IPR018964">
    <property type="entry name" value="Phage_phiJL001_Gp84_C"/>
</dbReference>
<evidence type="ECO:0000313" key="3">
    <source>
        <dbReference type="Proteomes" id="UP000244077"/>
    </source>
</evidence>
<name>A0A2T5HAH0_9RHOB</name>
<organism evidence="2 3">
    <name type="scientific">Celeribacter persicus</name>
    <dbReference type="NCBI Taxonomy" id="1651082"/>
    <lineage>
        <taxon>Bacteria</taxon>
        <taxon>Pseudomonadati</taxon>
        <taxon>Pseudomonadota</taxon>
        <taxon>Alphaproteobacteria</taxon>
        <taxon>Rhodobacterales</taxon>
        <taxon>Roseobacteraceae</taxon>
        <taxon>Celeribacter</taxon>
    </lineage>
</organism>
<gene>
    <name evidence="2" type="ORF">C8N42_11430</name>
</gene>